<dbReference type="EMBL" id="JAPWDO010000005">
    <property type="protein sequence ID" value="KAJ5471521.1"/>
    <property type="molecule type" value="Genomic_DNA"/>
</dbReference>
<name>A0A9W9WQ86_9EURO</name>
<accession>A0A9W9WQ86</accession>
<gene>
    <name evidence="1" type="ORF">N7530_008878</name>
</gene>
<evidence type="ECO:0000313" key="1">
    <source>
        <dbReference type="EMBL" id="KAJ5471521.1"/>
    </source>
</evidence>
<reference evidence="1" key="2">
    <citation type="journal article" date="2023" name="IMA Fungus">
        <title>Comparative genomic study of the Penicillium genus elucidates a diverse pangenome and 15 lateral gene transfer events.</title>
        <authorList>
            <person name="Petersen C."/>
            <person name="Sorensen T."/>
            <person name="Nielsen M.R."/>
            <person name="Sondergaard T.E."/>
            <person name="Sorensen J.L."/>
            <person name="Fitzpatrick D.A."/>
            <person name="Frisvad J.C."/>
            <person name="Nielsen K.L."/>
        </authorList>
    </citation>
    <scope>NUCLEOTIDE SEQUENCE</scope>
    <source>
        <strain evidence="1">IBT 17660</strain>
    </source>
</reference>
<protein>
    <submittedName>
        <fullName evidence="1">Uncharacterized protein</fullName>
    </submittedName>
</protein>
<dbReference type="Proteomes" id="UP001147760">
    <property type="component" value="Unassembled WGS sequence"/>
</dbReference>
<dbReference type="AlphaFoldDB" id="A0A9W9WQ86"/>
<organism evidence="1 2">
    <name type="scientific">Penicillium desertorum</name>
    <dbReference type="NCBI Taxonomy" id="1303715"/>
    <lineage>
        <taxon>Eukaryota</taxon>
        <taxon>Fungi</taxon>
        <taxon>Dikarya</taxon>
        <taxon>Ascomycota</taxon>
        <taxon>Pezizomycotina</taxon>
        <taxon>Eurotiomycetes</taxon>
        <taxon>Eurotiomycetidae</taxon>
        <taxon>Eurotiales</taxon>
        <taxon>Aspergillaceae</taxon>
        <taxon>Penicillium</taxon>
    </lineage>
</organism>
<reference evidence="1" key="1">
    <citation type="submission" date="2022-12" db="EMBL/GenBank/DDBJ databases">
        <authorList>
            <person name="Petersen C."/>
        </authorList>
    </citation>
    <scope>NUCLEOTIDE SEQUENCE</scope>
    <source>
        <strain evidence="1">IBT 17660</strain>
    </source>
</reference>
<proteinExistence type="predicted"/>
<evidence type="ECO:0000313" key="2">
    <source>
        <dbReference type="Proteomes" id="UP001147760"/>
    </source>
</evidence>
<sequence>MASDDLTIARQLSAAEIGSVKIHQLNQLLFDDIDIFGSRAFRQSNVDRLLHRFDYKGCQLQPLVSGLSSGDPKEIILPDDWNLHCFQGKHRKGGFSFYL</sequence>
<keyword evidence="2" id="KW-1185">Reference proteome</keyword>
<comment type="caution">
    <text evidence="1">The sequence shown here is derived from an EMBL/GenBank/DDBJ whole genome shotgun (WGS) entry which is preliminary data.</text>
</comment>
<dbReference type="OrthoDB" id="4227485at2759"/>